<organism evidence="2 3">
    <name type="scientific">Ptilonorhynchus violaceus</name>
    <name type="common">Satin bowerbird</name>
    <name type="synonym">Pyrrhocorax violaceus</name>
    <dbReference type="NCBI Taxonomy" id="28724"/>
    <lineage>
        <taxon>Eukaryota</taxon>
        <taxon>Metazoa</taxon>
        <taxon>Chordata</taxon>
        <taxon>Craniata</taxon>
        <taxon>Vertebrata</taxon>
        <taxon>Euteleostomi</taxon>
        <taxon>Archelosauria</taxon>
        <taxon>Archosauria</taxon>
        <taxon>Dinosauria</taxon>
        <taxon>Saurischia</taxon>
        <taxon>Theropoda</taxon>
        <taxon>Coelurosauria</taxon>
        <taxon>Aves</taxon>
        <taxon>Neognathae</taxon>
        <taxon>Neoaves</taxon>
        <taxon>Telluraves</taxon>
        <taxon>Australaves</taxon>
        <taxon>Passeriformes</taxon>
        <taxon>Ptilonorhynchidae</taxon>
        <taxon>Ptilonorhynchus</taxon>
    </lineage>
</organism>
<keyword evidence="3" id="KW-1185">Reference proteome</keyword>
<evidence type="ECO:0000313" key="2">
    <source>
        <dbReference type="EMBL" id="NWV13583.1"/>
    </source>
</evidence>
<accession>A0A7K6CG50</accession>
<feature type="region of interest" description="Disordered" evidence="1">
    <location>
        <begin position="121"/>
        <end position="152"/>
    </location>
</feature>
<comment type="caution">
    <text evidence="2">The sequence shown here is derived from an EMBL/GenBank/DDBJ whole genome shotgun (WGS) entry which is preliminary data.</text>
</comment>
<reference evidence="2 3" key="1">
    <citation type="submission" date="2019-09" db="EMBL/GenBank/DDBJ databases">
        <title>Bird 10,000 Genomes (B10K) Project - Family phase.</title>
        <authorList>
            <person name="Zhang G."/>
        </authorList>
    </citation>
    <scope>NUCLEOTIDE SEQUENCE [LARGE SCALE GENOMIC DNA]</scope>
    <source>
        <strain evidence="2">B10K-DU-012-10</strain>
        <tissue evidence="2">Blood</tissue>
    </source>
</reference>
<protein>
    <submittedName>
        <fullName evidence="2">CPLN1 protein</fullName>
    </submittedName>
</protein>
<dbReference type="EMBL" id="VZRJ01011938">
    <property type="protein sequence ID" value="NWV13583.1"/>
    <property type="molecule type" value="Genomic_DNA"/>
</dbReference>
<feature type="non-terminal residue" evidence="2">
    <location>
        <position position="1"/>
    </location>
</feature>
<dbReference type="Proteomes" id="UP000584880">
    <property type="component" value="Unassembled WGS sequence"/>
</dbReference>
<feature type="non-terminal residue" evidence="2">
    <location>
        <position position="152"/>
    </location>
</feature>
<evidence type="ECO:0000313" key="3">
    <source>
        <dbReference type="Proteomes" id="UP000584880"/>
    </source>
</evidence>
<proteinExistence type="predicted"/>
<dbReference type="AlphaFoldDB" id="A0A7K6CG50"/>
<feature type="region of interest" description="Disordered" evidence="1">
    <location>
        <begin position="41"/>
        <end position="63"/>
    </location>
</feature>
<sequence>VLTSFWLLEQLHRDRSQAKSLKSKHPDNQCLKEFASLSEAQSRIEEESSMNDSSSIVANPPHDVQNVQAYDDLCETDLRMSTKSKYFDKKEINHENHSVPHMTEDLDEGRPFVQEELDVASEQEEFFEEPYETPKSSNSSIKIKPVEHQREK</sequence>
<gene>
    <name evidence="2" type="primary">Cplane1_5</name>
    <name evidence="2" type="ORF">PTIVIO_R15402</name>
</gene>
<name>A0A7K6CG50_PTIVI</name>
<evidence type="ECO:0000256" key="1">
    <source>
        <dbReference type="SAM" id="MobiDB-lite"/>
    </source>
</evidence>
<feature type="compositionally biased region" description="Acidic residues" evidence="1">
    <location>
        <begin position="121"/>
        <end position="131"/>
    </location>
</feature>